<gene>
    <name evidence="1" type="ORF">QFC21_005612</name>
</gene>
<keyword evidence="2" id="KW-1185">Reference proteome</keyword>
<sequence>MSQSTYTPIPLDQFQQEFKDTSTEVSSVALGGRIVSFSDEFFAEATNLLKVEPSASLAGQFGPKGALYDGWETRRHNAPDHDWVIIALGPSSSRITGFDIDTAHFTGNYGPEASVWGMKLDTVDNKGLEREESKLDGDDPRWELLLPVVPLGPDSRHLFKLDQPTNKVYSHIKLCQIPDGGIGRFRVYGHPLPPPPTVPATRIDLAFAHNGGRVVAQSNQHYGVASNLLLPGRGVDMGDGWETKRSREAGHCEWAVIKLGETGLIDHVEIDTAFHMGNFPMNIPPMENEAWTSILPKMKMGPHRQHFFPAENCKGQPYTHVKLTIWPDGGLKRVRIMGYQAPADESATSLPASHQTKEIPHVEALPLTYEAFLPYGRVIQAFSGPTAAPRGIAKTTANQGTACKYHKMALLEDKFGANKDKKTSVGVIRSQPRVSTGSEVDITVLERHPLTNQAFVPLGQSAGSSSSIGGAKMGKGSYIVMAALPDAQGQPDLSTLRVFTVPSSQGICFNAGIWHNPLMTADEQMDFACIESFDAQTDKVDTDFYRVEGNAPFARFTLPKSEFSASTLSATTAVQTGKETASTAFASLKSMLPTLSNPASSPGSIACAPLTTEAFAEFGHVVQGCDSAETAPAHARVAVSSEFKNVKCMDLAPVDETYPVEAGATTGISVFRCTLKDGMQKGKPWPVKLMERHPFTEQTFLPMGLTTIKGKGEEPLPEGAAYIVIVAKTGKDHPMLTVGGPIDFACVEAQISHKGDSRDCELLEFEQGVGVVDIPAF</sequence>
<organism evidence="1 2">
    <name type="scientific">Naganishia friedmannii</name>
    <dbReference type="NCBI Taxonomy" id="89922"/>
    <lineage>
        <taxon>Eukaryota</taxon>
        <taxon>Fungi</taxon>
        <taxon>Dikarya</taxon>
        <taxon>Basidiomycota</taxon>
        <taxon>Agaricomycotina</taxon>
        <taxon>Tremellomycetes</taxon>
        <taxon>Filobasidiales</taxon>
        <taxon>Filobasidiaceae</taxon>
        <taxon>Naganishia</taxon>
    </lineage>
</organism>
<dbReference type="Proteomes" id="UP001227268">
    <property type="component" value="Unassembled WGS sequence"/>
</dbReference>
<comment type="caution">
    <text evidence="1">The sequence shown here is derived from an EMBL/GenBank/DDBJ whole genome shotgun (WGS) entry which is preliminary data.</text>
</comment>
<dbReference type="EMBL" id="JASBWT010000022">
    <property type="protein sequence ID" value="KAJ9095246.1"/>
    <property type="molecule type" value="Genomic_DNA"/>
</dbReference>
<proteinExistence type="predicted"/>
<protein>
    <submittedName>
        <fullName evidence="1">Uncharacterized protein</fullName>
    </submittedName>
</protein>
<reference evidence="1" key="1">
    <citation type="submission" date="2023-04" db="EMBL/GenBank/DDBJ databases">
        <title>Draft Genome sequencing of Naganishia species isolated from polar environments using Oxford Nanopore Technology.</title>
        <authorList>
            <person name="Leo P."/>
            <person name="Venkateswaran K."/>
        </authorList>
    </citation>
    <scope>NUCLEOTIDE SEQUENCE</scope>
    <source>
        <strain evidence="1">MNA-CCFEE 5423</strain>
    </source>
</reference>
<evidence type="ECO:0000313" key="1">
    <source>
        <dbReference type="EMBL" id="KAJ9095246.1"/>
    </source>
</evidence>
<evidence type="ECO:0000313" key="2">
    <source>
        <dbReference type="Proteomes" id="UP001227268"/>
    </source>
</evidence>
<accession>A0ACC2V9C8</accession>
<name>A0ACC2V9C8_9TREE</name>